<feature type="compositionally biased region" description="Basic and acidic residues" evidence="3">
    <location>
        <begin position="589"/>
        <end position="602"/>
    </location>
</feature>
<feature type="region of interest" description="Disordered" evidence="3">
    <location>
        <begin position="579"/>
        <end position="613"/>
    </location>
</feature>
<dbReference type="SMART" id="SM00717">
    <property type="entry name" value="SANT"/>
    <property type="match status" value="3"/>
</dbReference>
<proteinExistence type="predicted"/>
<dbReference type="InterPro" id="IPR050560">
    <property type="entry name" value="MYB_TF"/>
</dbReference>
<dbReference type="PROSITE" id="PS50090">
    <property type="entry name" value="MYB_LIKE"/>
    <property type="match status" value="3"/>
</dbReference>
<name>A0ABN8QCP6_9CNID</name>
<feature type="compositionally biased region" description="Polar residues" evidence="3">
    <location>
        <begin position="579"/>
        <end position="588"/>
    </location>
</feature>
<feature type="compositionally biased region" description="Polar residues" evidence="3">
    <location>
        <begin position="225"/>
        <end position="242"/>
    </location>
</feature>
<dbReference type="InterPro" id="IPR015395">
    <property type="entry name" value="C-myb_C"/>
</dbReference>
<feature type="region of interest" description="Disordered" evidence="3">
    <location>
        <begin position="1"/>
        <end position="28"/>
    </location>
</feature>
<keyword evidence="2" id="KW-0238">DNA-binding</keyword>
<feature type="domain" description="Myb-like" evidence="4">
    <location>
        <begin position="124"/>
        <end position="174"/>
    </location>
</feature>
<comment type="caution">
    <text evidence="6">The sequence shown here is derived from an EMBL/GenBank/DDBJ whole genome shotgun (WGS) entry which is preliminary data.</text>
</comment>
<dbReference type="SUPFAM" id="SSF46689">
    <property type="entry name" value="Homeodomain-like"/>
    <property type="match status" value="2"/>
</dbReference>
<organism evidence="6 7">
    <name type="scientific">Porites lobata</name>
    <dbReference type="NCBI Taxonomy" id="104759"/>
    <lineage>
        <taxon>Eukaryota</taxon>
        <taxon>Metazoa</taxon>
        <taxon>Cnidaria</taxon>
        <taxon>Anthozoa</taxon>
        <taxon>Hexacorallia</taxon>
        <taxon>Scleractinia</taxon>
        <taxon>Fungiina</taxon>
        <taxon>Poritidae</taxon>
        <taxon>Porites</taxon>
    </lineage>
</organism>
<feature type="compositionally biased region" description="Basic residues" evidence="3">
    <location>
        <begin position="15"/>
        <end position="27"/>
    </location>
</feature>
<feature type="domain" description="Myb-like" evidence="4">
    <location>
        <begin position="72"/>
        <end position="123"/>
    </location>
</feature>
<evidence type="ECO:0000259" key="4">
    <source>
        <dbReference type="PROSITE" id="PS50090"/>
    </source>
</evidence>
<feature type="domain" description="HTH myb-type" evidence="5">
    <location>
        <begin position="128"/>
        <end position="178"/>
    </location>
</feature>
<protein>
    <submittedName>
        <fullName evidence="6">Uncharacterized protein</fullName>
    </submittedName>
</protein>
<evidence type="ECO:0000256" key="2">
    <source>
        <dbReference type="ARBA" id="ARBA00023125"/>
    </source>
</evidence>
<feature type="domain" description="HTH myb-type" evidence="5">
    <location>
        <begin position="72"/>
        <end position="127"/>
    </location>
</feature>
<evidence type="ECO:0000256" key="1">
    <source>
        <dbReference type="ARBA" id="ARBA00022737"/>
    </source>
</evidence>
<evidence type="ECO:0000259" key="5">
    <source>
        <dbReference type="PROSITE" id="PS51294"/>
    </source>
</evidence>
<dbReference type="PANTHER" id="PTHR45614">
    <property type="entry name" value="MYB PROTEIN-RELATED"/>
    <property type="match status" value="1"/>
</dbReference>
<gene>
    <name evidence="6" type="ORF">PLOB_00004971</name>
</gene>
<dbReference type="Proteomes" id="UP001159405">
    <property type="component" value="Unassembled WGS sequence"/>
</dbReference>
<feature type="non-terminal residue" evidence="6">
    <location>
        <position position="1"/>
    </location>
</feature>
<feature type="compositionally biased region" description="Polar residues" evidence="3">
    <location>
        <begin position="255"/>
        <end position="269"/>
    </location>
</feature>
<dbReference type="Gene3D" id="1.10.10.60">
    <property type="entry name" value="Homeodomain-like"/>
    <property type="match status" value="3"/>
</dbReference>
<accession>A0ABN8QCP6</accession>
<evidence type="ECO:0000256" key="3">
    <source>
        <dbReference type="SAM" id="MobiDB-lite"/>
    </source>
</evidence>
<dbReference type="InterPro" id="IPR009057">
    <property type="entry name" value="Homeodomain-like_sf"/>
</dbReference>
<dbReference type="Pfam" id="PF00249">
    <property type="entry name" value="Myb_DNA-binding"/>
    <property type="match status" value="3"/>
</dbReference>
<dbReference type="Pfam" id="PF09316">
    <property type="entry name" value="Cmyb_C"/>
    <property type="match status" value="1"/>
</dbReference>
<dbReference type="InterPro" id="IPR017930">
    <property type="entry name" value="Myb_dom"/>
</dbReference>
<dbReference type="PROSITE" id="PS51294">
    <property type="entry name" value="HTH_MYB"/>
    <property type="match status" value="3"/>
</dbReference>
<feature type="domain" description="Myb-like" evidence="4">
    <location>
        <begin position="20"/>
        <end position="71"/>
    </location>
</feature>
<feature type="compositionally biased region" description="Polar residues" evidence="3">
    <location>
        <begin position="410"/>
        <end position="441"/>
    </location>
</feature>
<keyword evidence="7" id="KW-1185">Reference proteome</keyword>
<dbReference type="InterPro" id="IPR001005">
    <property type="entry name" value="SANT/Myb"/>
</dbReference>
<evidence type="ECO:0000313" key="6">
    <source>
        <dbReference type="EMBL" id="CAH3161413.1"/>
    </source>
</evidence>
<dbReference type="CDD" id="cd00167">
    <property type="entry name" value="SANT"/>
    <property type="match status" value="3"/>
</dbReference>
<evidence type="ECO:0000313" key="7">
    <source>
        <dbReference type="Proteomes" id="UP001159405"/>
    </source>
</evidence>
<keyword evidence="1" id="KW-0677">Repeat</keyword>
<feature type="domain" description="HTH myb-type" evidence="5">
    <location>
        <begin position="20"/>
        <end position="71"/>
    </location>
</feature>
<sequence length="710" mass="79784">VRGYSVPVEEEPTQRTHRRKKKVNKGRWTKEEDDKLKELVDEIGTDSWKEVASHFSDRTDVQCLHRWQKVLNPELVKGPWTKEEDDKVVELVHKYGAKRWSLIAQHLKGRIGKQCRERWHNHLNPHIKKTAWTEDEDRIIYEAHITMGNKWAEIAKLLPGRTDNSIKNHWNSTMRRKVESAGYDHYRRVRYHASEKRYNKGHLLPGKKDKRRREDIDSPDMFSDLYSSSADDLPSMATSQAESTSSSRKYRSSSVLTNIKSKPANQSVVRKTESDGKSSSTQGLMSPFRTFILSEGDSLFDSDPSAWGDISSFDKNTAAVVKSIPLSKLTSPGTTGYRFDGNSIASLQTDGGSLIPITSPVMQTRFSTPPTILRRGRKRKSGDVDPSCYANTEASFGSPKGATPIKSLPFSPSQFLNSPVHNSKIQTSTPANGKSQSSMVDTTLHTPGVLETSTNEDPFRTPRIRRTLLSVSPRTPTPFKNALKVLNETKLAHTPGNFEADFNEIIKKEEEESGLHLSSSTEKTPRRVRTSLEEKYARLSKTATEVSSVPVSIKEEQSDVNEQQNSIITVEDSGIVQTSLSRSPSQDSSHIKPSEIFGKHDPFATPSTVPTETVVSGNNAAQTTRIEPFLCPNAVDNMQRHRRKGHPMRLLRFQETPQKSAPKQLDSKWEQVACGKTPDQQLLTRQAHQFLASYRPAARTLHFSTTTTVA</sequence>
<dbReference type="EMBL" id="CALNXK010000120">
    <property type="protein sequence ID" value="CAH3161413.1"/>
    <property type="molecule type" value="Genomic_DNA"/>
</dbReference>
<feature type="region of interest" description="Disordered" evidence="3">
    <location>
        <begin position="197"/>
        <end position="282"/>
    </location>
</feature>
<dbReference type="PANTHER" id="PTHR45614:SF25">
    <property type="entry name" value="MYB PROTEIN"/>
    <property type="match status" value="1"/>
</dbReference>
<reference evidence="6 7" key="1">
    <citation type="submission" date="2022-05" db="EMBL/GenBank/DDBJ databases">
        <authorList>
            <consortium name="Genoscope - CEA"/>
            <person name="William W."/>
        </authorList>
    </citation>
    <scope>NUCLEOTIDE SEQUENCE [LARGE SCALE GENOMIC DNA]</scope>
</reference>
<feature type="region of interest" description="Disordered" evidence="3">
    <location>
        <begin position="368"/>
        <end position="441"/>
    </location>
</feature>